<keyword evidence="2" id="KW-0732">Signal</keyword>
<dbReference type="SUPFAM" id="SSF52540">
    <property type="entry name" value="P-loop containing nucleoside triphosphate hydrolases"/>
    <property type="match status" value="1"/>
</dbReference>
<feature type="compositionally biased region" description="Low complexity" evidence="1">
    <location>
        <begin position="385"/>
        <end position="417"/>
    </location>
</feature>
<evidence type="ECO:0000259" key="3">
    <source>
        <dbReference type="Pfam" id="PF12770"/>
    </source>
</evidence>
<reference evidence="4" key="1">
    <citation type="submission" date="2023-08" db="EMBL/GenBank/DDBJ databases">
        <authorList>
            <person name="Chen Y."/>
            <person name="Shah S."/>
            <person name="Dougan E. K."/>
            <person name="Thang M."/>
            <person name="Chan C."/>
        </authorList>
    </citation>
    <scope>NUCLEOTIDE SEQUENCE</scope>
</reference>
<evidence type="ECO:0000256" key="2">
    <source>
        <dbReference type="SAM" id="SignalP"/>
    </source>
</evidence>
<accession>A0AA36N360</accession>
<dbReference type="InterPro" id="IPR024983">
    <property type="entry name" value="CHAT_dom"/>
</dbReference>
<dbReference type="InterPro" id="IPR027417">
    <property type="entry name" value="P-loop_NTPase"/>
</dbReference>
<name>A0AA36N360_9DINO</name>
<sequence>MFKVLALAIGLAQGLGNSSQGAHLGTIGNVARHRPCHPKPLCLHLVDGLTNLSDKSQALARSGPSEPVLIFLESPTLVSQIVVHCHQHGRPGVGRNLSIMIWEQLPGESRRPGPPTKRWSWDPTRHVNASDGFAVIVPLQHIARAVAVQWDAPVQALGARVEVEEEVWISEVLVIGKQKKEGVPMKKAQLRTDRRASSQSPTGIGSVSIVQEAELPSTAFTTSVQMHAMPDSVTNDWETKNSTIPHFPEAHAFLSPWPQDRRSDLGIKTGFGALLAAVILILKFKQNAFKVCRANDLEYNYDPLPAEVRDWPNILGAQERREEERRHEERVHQESQTEGGLGMAPALARSRSRSLERTASEPEPELELDPGASNSSADHSEEETSQSTQSTLSLGIPRGSSRASSSTESEASVAPSAPAHVAASASEVIMLYASPLAFRDGRGMTPLPQIPVEKEWDTLTAAYNEACQVLCRSAASPSVSISAQPLTAGNLQRAITTWHPGVLHLSAHGVQDCLVLEDGGGTAHFFSCEMLHGMLELAGSLRLVLLNACSLSSMGSQFTAAGVPHVICSSADLKDSASHVFLRSFYLNLFQGTSVQRAFNEAVLALRSHSERSLQAASHHFCLLPEGPHEEVLFPPKRGDESPDASQSDDGGRSRRRRRRPRRGKAQAGMALCCKLPPLPEDFLGRELDVWSVLQQLNQRRAVVVCAAPGHDFGIGKTVILDAVHRAFTLLGHSCVAVPLRSLSQASWAGHWIEKANVAIRLAMRECSARSTGGFRRRRVQGTPRTGFHPLSDPQAAACLLDDLVEDMLAFADLCDARPDASRILLLLDECDHLVQQQAFQDALAVLLQRCSSYSIVLSTHQPMVPAGASNFKVVQHRVQGLGPRDSARLLLRRAPRPLRWGEVLPDAFDPSSLVVLNKANESEVLDAVASQAHVAALKGNPRRLIELANNLESLSEN</sequence>
<dbReference type="Pfam" id="PF12770">
    <property type="entry name" value="CHAT"/>
    <property type="match status" value="1"/>
</dbReference>
<feature type="domain" description="CHAT" evidence="3">
    <location>
        <begin position="428"/>
        <end position="613"/>
    </location>
</feature>
<organism evidence="4 5">
    <name type="scientific">Effrenium voratum</name>
    <dbReference type="NCBI Taxonomy" id="2562239"/>
    <lineage>
        <taxon>Eukaryota</taxon>
        <taxon>Sar</taxon>
        <taxon>Alveolata</taxon>
        <taxon>Dinophyceae</taxon>
        <taxon>Suessiales</taxon>
        <taxon>Symbiodiniaceae</taxon>
        <taxon>Effrenium</taxon>
    </lineage>
</organism>
<keyword evidence="5" id="KW-1185">Reference proteome</keyword>
<gene>
    <name evidence="4" type="ORF">EVOR1521_LOCUS21008</name>
</gene>
<dbReference type="AlphaFoldDB" id="A0AA36N360"/>
<feature type="compositionally biased region" description="Basic and acidic residues" evidence="1">
    <location>
        <begin position="320"/>
        <end position="335"/>
    </location>
</feature>
<dbReference type="Proteomes" id="UP001178507">
    <property type="component" value="Unassembled WGS sequence"/>
</dbReference>
<evidence type="ECO:0000256" key="1">
    <source>
        <dbReference type="SAM" id="MobiDB-lite"/>
    </source>
</evidence>
<evidence type="ECO:0000313" key="5">
    <source>
        <dbReference type="Proteomes" id="UP001178507"/>
    </source>
</evidence>
<comment type="caution">
    <text evidence="4">The sequence shown here is derived from an EMBL/GenBank/DDBJ whole genome shotgun (WGS) entry which is preliminary data.</text>
</comment>
<feature type="chain" id="PRO_5041356640" description="CHAT domain-containing protein" evidence="2">
    <location>
        <begin position="17"/>
        <end position="958"/>
    </location>
</feature>
<proteinExistence type="predicted"/>
<evidence type="ECO:0000313" key="4">
    <source>
        <dbReference type="EMBL" id="CAJ1396875.1"/>
    </source>
</evidence>
<feature type="signal peptide" evidence="2">
    <location>
        <begin position="1"/>
        <end position="16"/>
    </location>
</feature>
<dbReference type="EMBL" id="CAUJNA010003245">
    <property type="protein sequence ID" value="CAJ1396875.1"/>
    <property type="molecule type" value="Genomic_DNA"/>
</dbReference>
<protein>
    <recommendedName>
        <fullName evidence="3">CHAT domain-containing protein</fullName>
    </recommendedName>
</protein>
<feature type="compositionally biased region" description="Basic residues" evidence="1">
    <location>
        <begin position="654"/>
        <end position="665"/>
    </location>
</feature>
<feature type="region of interest" description="Disordered" evidence="1">
    <location>
        <begin position="633"/>
        <end position="667"/>
    </location>
</feature>
<feature type="region of interest" description="Disordered" evidence="1">
    <location>
        <begin position="320"/>
        <end position="417"/>
    </location>
</feature>